<dbReference type="GO" id="GO:0003677">
    <property type="term" value="F:DNA binding"/>
    <property type="evidence" value="ECO:0007669"/>
    <property type="project" value="UniProtKB-KW"/>
</dbReference>
<dbReference type="PRINTS" id="PR00598">
    <property type="entry name" value="HTHMARR"/>
</dbReference>
<accession>A0A1I3UX62</accession>
<keyword evidence="2" id="KW-0238">DNA-binding</keyword>
<dbReference type="InterPro" id="IPR036390">
    <property type="entry name" value="WH_DNA-bd_sf"/>
</dbReference>
<dbReference type="Pfam" id="PF01047">
    <property type="entry name" value="MarR"/>
    <property type="match status" value="1"/>
</dbReference>
<sequence>MTRNEDSLKALTTILRAASSVERVVKEDMISYGLNATEFTVMEYLYNKGKQPIQMIGKKILLASSSITYVIDRLEEKGLVQRIADVKDRRVTFAELTAEGYLKMEDIFPKHAQTIEKIFKNLSDDDLNKLRTLLKEVGYESAKLIK</sequence>
<evidence type="ECO:0000313" key="5">
    <source>
        <dbReference type="EMBL" id="SFJ87269.1"/>
    </source>
</evidence>
<dbReference type="PROSITE" id="PS01117">
    <property type="entry name" value="HTH_MARR_1"/>
    <property type="match status" value="1"/>
</dbReference>
<dbReference type="GeneID" id="96911591"/>
<keyword evidence="1" id="KW-0805">Transcription regulation</keyword>
<dbReference type="SUPFAM" id="SSF46785">
    <property type="entry name" value="Winged helix' DNA-binding domain"/>
    <property type="match status" value="1"/>
</dbReference>
<dbReference type="EMBL" id="FOSJ01000001">
    <property type="protein sequence ID" value="SFJ87269.1"/>
    <property type="molecule type" value="Genomic_DNA"/>
</dbReference>
<dbReference type="InterPro" id="IPR039422">
    <property type="entry name" value="MarR/SlyA-like"/>
</dbReference>
<evidence type="ECO:0000256" key="3">
    <source>
        <dbReference type="ARBA" id="ARBA00023163"/>
    </source>
</evidence>
<feature type="domain" description="HTH marR-type" evidence="4">
    <location>
        <begin position="4"/>
        <end position="139"/>
    </location>
</feature>
<gene>
    <name evidence="5" type="ORF">SAMN04488569_1001164</name>
</gene>
<organism evidence="5 6">
    <name type="scientific">Marinilactibacillus piezotolerans</name>
    <dbReference type="NCBI Taxonomy" id="258723"/>
    <lineage>
        <taxon>Bacteria</taxon>
        <taxon>Bacillati</taxon>
        <taxon>Bacillota</taxon>
        <taxon>Bacilli</taxon>
        <taxon>Lactobacillales</taxon>
        <taxon>Carnobacteriaceae</taxon>
        <taxon>Marinilactibacillus</taxon>
    </lineage>
</organism>
<evidence type="ECO:0000256" key="2">
    <source>
        <dbReference type="ARBA" id="ARBA00023125"/>
    </source>
</evidence>
<dbReference type="PROSITE" id="PS50995">
    <property type="entry name" value="HTH_MARR_2"/>
    <property type="match status" value="1"/>
</dbReference>
<dbReference type="PANTHER" id="PTHR33164:SF56">
    <property type="entry name" value="HTH-TYPE TRANSCRIPTIONAL REGULATOR MHQR"/>
    <property type="match status" value="1"/>
</dbReference>
<dbReference type="Gene3D" id="1.10.10.10">
    <property type="entry name" value="Winged helix-like DNA-binding domain superfamily/Winged helix DNA-binding domain"/>
    <property type="match status" value="1"/>
</dbReference>
<dbReference type="OrthoDB" id="9799747at2"/>
<dbReference type="SMART" id="SM00347">
    <property type="entry name" value="HTH_MARR"/>
    <property type="match status" value="1"/>
</dbReference>
<keyword evidence="3" id="KW-0804">Transcription</keyword>
<evidence type="ECO:0000313" key="6">
    <source>
        <dbReference type="Proteomes" id="UP000199589"/>
    </source>
</evidence>
<evidence type="ECO:0000259" key="4">
    <source>
        <dbReference type="PROSITE" id="PS50995"/>
    </source>
</evidence>
<dbReference type="Proteomes" id="UP000199589">
    <property type="component" value="Unassembled WGS sequence"/>
</dbReference>
<dbReference type="GO" id="GO:0006950">
    <property type="term" value="P:response to stress"/>
    <property type="evidence" value="ECO:0007669"/>
    <property type="project" value="TreeGrafter"/>
</dbReference>
<protein>
    <submittedName>
        <fullName evidence="5">Transcriptional regulator, MarR family</fullName>
    </submittedName>
</protein>
<dbReference type="STRING" id="258723.GCA_900169305_00278"/>
<dbReference type="PANTHER" id="PTHR33164">
    <property type="entry name" value="TRANSCRIPTIONAL REGULATOR, MARR FAMILY"/>
    <property type="match status" value="1"/>
</dbReference>
<dbReference type="GO" id="GO:0003700">
    <property type="term" value="F:DNA-binding transcription factor activity"/>
    <property type="evidence" value="ECO:0007669"/>
    <property type="project" value="InterPro"/>
</dbReference>
<dbReference type="InterPro" id="IPR023187">
    <property type="entry name" value="Tscrpt_reg_MarR-type_CS"/>
</dbReference>
<evidence type="ECO:0000256" key="1">
    <source>
        <dbReference type="ARBA" id="ARBA00023015"/>
    </source>
</evidence>
<reference evidence="6" key="1">
    <citation type="submission" date="2016-10" db="EMBL/GenBank/DDBJ databases">
        <authorList>
            <person name="Varghese N."/>
            <person name="Submissions S."/>
        </authorList>
    </citation>
    <scope>NUCLEOTIDE SEQUENCE [LARGE SCALE GENOMIC DNA]</scope>
    <source>
        <strain evidence="6">DSM 16108</strain>
    </source>
</reference>
<dbReference type="RefSeq" id="WP_072694704.1">
    <property type="nucleotide sequence ID" value="NZ_FOSJ01000001.1"/>
</dbReference>
<keyword evidence="6" id="KW-1185">Reference proteome</keyword>
<dbReference type="InterPro" id="IPR000835">
    <property type="entry name" value="HTH_MarR-typ"/>
</dbReference>
<proteinExistence type="predicted"/>
<dbReference type="AlphaFoldDB" id="A0A1I3UX62"/>
<name>A0A1I3UX62_9LACT</name>
<dbReference type="InterPro" id="IPR036388">
    <property type="entry name" value="WH-like_DNA-bd_sf"/>
</dbReference>